<name>A0ABT3PYA2_9BACT</name>
<dbReference type="EMBL" id="JAJNDC010000002">
    <property type="protein sequence ID" value="MCW9712813.1"/>
    <property type="molecule type" value="Genomic_DNA"/>
</dbReference>
<dbReference type="Proteomes" id="UP001207337">
    <property type="component" value="Unassembled WGS sequence"/>
</dbReference>
<organism evidence="1 2">
    <name type="scientific">Fodinibius salicampi</name>
    <dbReference type="NCBI Taxonomy" id="1920655"/>
    <lineage>
        <taxon>Bacteria</taxon>
        <taxon>Pseudomonadati</taxon>
        <taxon>Balneolota</taxon>
        <taxon>Balneolia</taxon>
        <taxon>Balneolales</taxon>
        <taxon>Balneolaceae</taxon>
        <taxon>Fodinibius</taxon>
    </lineage>
</organism>
<protein>
    <submittedName>
        <fullName evidence="1">Uncharacterized protein</fullName>
    </submittedName>
</protein>
<gene>
    <name evidence="1" type="ORF">LQ318_07840</name>
</gene>
<accession>A0ABT3PYA2</accession>
<reference evidence="1 2" key="1">
    <citation type="submission" date="2021-11" db="EMBL/GenBank/DDBJ databases">
        <title>Aliifidinibius sp. nov., a new bacterium isolated from saline soil.</title>
        <authorList>
            <person name="Galisteo C."/>
            <person name="De La Haba R."/>
            <person name="Sanchez-Porro C."/>
            <person name="Ventosa A."/>
        </authorList>
    </citation>
    <scope>NUCLEOTIDE SEQUENCE [LARGE SCALE GENOMIC DNA]</scope>
    <source>
        <strain evidence="1 2">KACC 190600</strain>
    </source>
</reference>
<comment type="caution">
    <text evidence="1">The sequence shown here is derived from an EMBL/GenBank/DDBJ whole genome shotgun (WGS) entry which is preliminary data.</text>
</comment>
<proteinExistence type="predicted"/>
<sequence>MFLIFVPIILFWNTTVAQTNSSLYLLFQEDGETMMDSKRSTADSLCQLNFHFDLYPQKLRSDPLDFRAKNISQKDTISISELNSLNIRNYNWLKEYYSEYFQEVQEKASRKEPIQIFDLNKSFKQIFIVQIDSLNRYAIITPVEYTEIIQ</sequence>
<dbReference type="RefSeq" id="WP_265789073.1">
    <property type="nucleotide sequence ID" value="NZ_BAABRS010000002.1"/>
</dbReference>
<keyword evidence="2" id="KW-1185">Reference proteome</keyword>
<evidence type="ECO:0000313" key="2">
    <source>
        <dbReference type="Proteomes" id="UP001207337"/>
    </source>
</evidence>
<evidence type="ECO:0000313" key="1">
    <source>
        <dbReference type="EMBL" id="MCW9712813.1"/>
    </source>
</evidence>